<comment type="caution">
    <text evidence="3">The sequence shown here is derived from an EMBL/GenBank/DDBJ whole genome shotgun (WGS) entry which is preliminary data.</text>
</comment>
<dbReference type="Pfam" id="PF02148">
    <property type="entry name" value="zf-UBP"/>
    <property type="match status" value="1"/>
</dbReference>
<dbReference type="GO" id="GO:0008270">
    <property type="term" value="F:zinc ion binding"/>
    <property type="evidence" value="ECO:0007669"/>
    <property type="project" value="InterPro"/>
</dbReference>
<gene>
    <name evidence="3" type="ORF">UG56_007325</name>
</gene>
<protein>
    <recommendedName>
        <fullName evidence="2">UBP-type domain-containing protein</fullName>
    </recommendedName>
</protein>
<accession>A0A1J4NAH2</accession>
<feature type="region of interest" description="Disordered" evidence="1">
    <location>
        <begin position="84"/>
        <end position="116"/>
    </location>
</feature>
<dbReference type="Gene3D" id="3.30.40.10">
    <property type="entry name" value="Zinc/RING finger domain, C3HC4 (zinc finger)"/>
    <property type="match status" value="1"/>
</dbReference>
<dbReference type="OrthoDB" id="57886at2"/>
<dbReference type="EMBL" id="JZDQ02000008">
    <property type="protein sequence ID" value="OIJ27489.1"/>
    <property type="molecule type" value="Genomic_DNA"/>
</dbReference>
<evidence type="ECO:0000313" key="3">
    <source>
        <dbReference type="EMBL" id="OIJ27489.1"/>
    </source>
</evidence>
<dbReference type="InterPro" id="IPR013083">
    <property type="entry name" value="Znf_RING/FYVE/PHD"/>
</dbReference>
<feature type="domain" description="UBP-type" evidence="2">
    <location>
        <begin position="1"/>
        <end position="103"/>
    </location>
</feature>
<dbReference type="AlphaFoldDB" id="A0A1J4NAH2"/>
<dbReference type="Proteomes" id="UP000033772">
    <property type="component" value="Unassembled WGS sequence"/>
</dbReference>
<dbReference type="InterPro" id="IPR001607">
    <property type="entry name" value="Znf_UBP"/>
</dbReference>
<proteinExistence type="predicted"/>
<evidence type="ECO:0000259" key="2">
    <source>
        <dbReference type="PROSITE" id="PS50271"/>
    </source>
</evidence>
<name>A0A1J4NAH2_9ACTN</name>
<dbReference type="PROSITE" id="PS50271">
    <property type="entry name" value="ZF_UBP"/>
    <property type="match status" value="1"/>
</dbReference>
<organism evidence="3 4">
    <name type="scientific">Nocardioides luteus</name>
    <dbReference type="NCBI Taxonomy" id="1844"/>
    <lineage>
        <taxon>Bacteria</taxon>
        <taxon>Bacillati</taxon>
        <taxon>Actinomycetota</taxon>
        <taxon>Actinomycetes</taxon>
        <taxon>Propionibacteriales</taxon>
        <taxon>Nocardioidaceae</taxon>
        <taxon>Nocardioides</taxon>
    </lineage>
</organism>
<dbReference type="STRING" id="1844.UG56_007325"/>
<dbReference type="SUPFAM" id="SSF57850">
    <property type="entry name" value="RING/U-box"/>
    <property type="match status" value="1"/>
</dbReference>
<evidence type="ECO:0000256" key="1">
    <source>
        <dbReference type="SAM" id="MobiDB-lite"/>
    </source>
</evidence>
<sequence length="116" mass="12788">MTGTPGIDVAVPPSGTGCAECLASDSGWWFHLRRCAECGHVGCCDSSPAQHASHHFRETGHRYMQSFEPGESWFWDFENQEALEGPALAEPTSRPEEQSAPAPADRVPQDWQSHLH</sequence>
<dbReference type="RefSeq" id="WP_045547498.1">
    <property type="nucleotide sequence ID" value="NZ_JZDQ02000008.1"/>
</dbReference>
<evidence type="ECO:0000313" key="4">
    <source>
        <dbReference type="Proteomes" id="UP000033772"/>
    </source>
</evidence>
<reference evidence="3" key="1">
    <citation type="submission" date="2016-10" db="EMBL/GenBank/DDBJ databases">
        <title>Draft Genome Sequence of Nocardioides luteus Strain BAFB, an Alkane-Degrading Bacterium Isolated from JP-7 Polluted Soil.</title>
        <authorList>
            <person name="Brown L."/>
            <person name="Ruiz O.N."/>
            <person name="Gunasekera T."/>
        </authorList>
    </citation>
    <scope>NUCLEOTIDE SEQUENCE [LARGE SCALE GENOMIC DNA]</scope>
    <source>
        <strain evidence="3">BAFB</strain>
    </source>
</reference>
<keyword evidence="4" id="KW-1185">Reference proteome</keyword>